<dbReference type="RefSeq" id="WP_147189459.1">
    <property type="nucleotide sequence ID" value="NZ_CP042435.1"/>
</dbReference>
<sequence>MKRICLFFAILHLVVQSNAQEDFIAYTTTIPNSTVGFKMVPIPAGSFLMGSSDKEKHHKANEGPQQKVSVGAFWMGEHEVTYDEFLLFFQDANTSVNSTVDAVTRPTPQYIDLSWGMGKTGGYPVNSMQQKTAMMYCKWLYKLTGQFYRLPTEAEWEYACRAGTTTEFYWGNDSSKIDDYAWYEGNSPYKYQPVMQKKPNAWGLYDMLGNVSEWVLDQYDENYFTTIASKPNDPMIPPATTYPKTVRGGGYNEGIQMVRCAARNKSDVLWNRKDPQVPKSKWWLTDAKSVGFRLVRPVKQPTPEEAEAFYKQY</sequence>
<dbReference type="EMBL" id="CP042435">
    <property type="protein sequence ID" value="QEC67652.1"/>
    <property type="molecule type" value="Genomic_DNA"/>
</dbReference>
<dbReference type="Pfam" id="PF03781">
    <property type="entry name" value="FGE-sulfatase"/>
    <property type="match status" value="1"/>
</dbReference>
<dbReference type="KEGG" id="pgin:FRZ67_10240"/>
<dbReference type="Gene3D" id="3.90.1580.10">
    <property type="entry name" value="paralog of FGE (formylglycine-generating enzyme)"/>
    <property type="match status" value="1"/>
</dbReference>
<dbReference type="SUPFAM" id="SSF56436">
    <property type="entry name" value="C-type lectin-like"/>
    <property type="match status" value="1"/>
</dbReference>
<gene>
    <name evidence="3" type="ORF">FRZ67_10240</name>
</gene>
<evidence type="ECO:0000256" key="1">
    <source>
        <dbReference type="SAM" id="SignalP"/>
    </source>
</evidence>
<dbReference type="InterPro" id="IPR051043">
    <property type="entry name" value="Sulfatase_Mod_Factor_Kinase"/>
</dbReference>
<dbReference type="PANTHER" id="PTHR23150">
    <property type="entry name" value="SULFATASE MODIFYING FACTOR 1, 2"/>
    <property type="match status" value="1"/>
</dbReference>
<proteinExistence type="predicted"/>
<dbReference type="InterPro" id="IPR016187">
    <property type="entry name" value="CTDL_fold"/>
</dbReference>
<dbReference type="GO" id="GO:0120147">
    <property type="term" value="F:formylglycine-generating oxidase activity"/>
    <property type="evidence" value="ECO:0007669"/>
    <property type="project" value="TreeGrafter"/>
</dbReference>
<feature type="chain" id="PRO_5022972309" evidence="1">
    <location>
        <begin position="20"/>
        <end position="313"/>
    </location>
</feature>
<organism evidence="3 4">
    <name type="scientific">Panacibacter ginsenosidivorans</name>
    <dbReference type="NCBI Taxonomy" id="1813871"/>
    <lineage>
        <taxon>Bacteria</taxon>
        <taxon>Pseudomonadati</taxon>
        <taxon>Bacteroidota</taxon>
        <taxon>Chitinophagia</taxon>
        <taxon>Chitinophagales</taxon>
        <taxon>Chitinophagaceae</taxon>
        <taxon>Panacibacter</taxon>
    </lineage>
</organism>
<accession>A0A5B8V8I6</accession>
<dbReference type="InterPro" id="IPR005532">
    <property type="entry name" value="SUMF_dom"/>
</dbReference>
<reference evidence="3 4" key="1">
    <citation type="journal article" date="2016" name="Int. J. Syst. Evol. Microbiol.">
        <title>Panacibacter ginsenosidivorans gen. nov., sp. nov., with ginsenoside converting activity isolated from soil of a ginseng field.</title>
        <authorList>
            <person name="Siddiqi M.Z."/>
            <person name="Muhammad Shafi S."/>
            <person name="Choi K.D."/>
            <person name="Im W.T."/>
        </authorList>
    </citation>
    <scope>NUCLEOTIDE SEQUENCE [LARGE SCALE GENOMIC DNA]</scope>
    <source>
        <strain evidence="3 4">Gsoil1550</strain>
    </source>
</reference>
<name>A0A5B8V8I6_9BACT</name>
<dbReference type="AlphaFoldDB" id="A0A5B8V8I6"/>
<dbReference type="Proteomes" id="UP000321533">
    <property type="component" value="Chromosome"/>
</dbReference>
<evidence type="ECO:0000259" key="2">
    <source>
        <dbReference type="Pfam" id="PF03781"/>
    </source>
</evidence>
<dbReference type="OrthoDB" id="9768004at2"/>
<feature type="signal peptide" evidence="1">
    <location>
        <begin position="1"/>
        <end position="19"/>
    </location>
</feature>
<keyword evidence="4" id="KW-1185">Reference proteome</keyword>
<evidence type="ECO:0000313" key="3">
    <source>
        <dbReference type="EMBL" id="QEC67652.1"/>
    </source>
</evidence>
<evidence type="ECO:0000313" key="4">
    <source>
        <dbReference type="Proteomes" id="UP000321533"/>
    </source>
</evidence>
<dbReference type="PANTHER" id="PTHR23150:SF19">
    <property type="entry name" value="FORMYLGLYCINE-GENERATING ENZYME"/>
    <property type="match status" value="1"/>
</dbReference>
<protein>
    <submittedName>
        <fullName evidence="3">Formylglycine-generating enzyme family protein</fullName>
    </submittedName>
</protein>
<keyword evidence="1" id="KW-0732">Signal</keyword>
<feature type="domain" description="Sulfatase-modifying factor enzyme-like" evidence="2">
    <location>
        <begin position="38"/>
        <end position="267"/>
    </location>
</feature>
<dbReference type="InterPro" id="IPR042095">
    <property type="entry name" value="SUMF_sf"/>
</dbReference>